<comment type="similarity">
    <text evidence="2">Belongs to the ABC transporter superfamily.</text>
</comment>
<dbReference type="InterPro" id="IPR027417">
    <property type="entry name" value="P-loop_NTPase"/>
</dbReference>
<dbReference type="InterPro" id="IPR003593">
    <property type="entry name" value="AAA+_ATPase"/>
</dbReference>
<dbReference type="EMBL" id="CP136336">
    <property type="protein sequence ID" value="WOB07637.1"/>
    <property type="molecule type" value="Genomic_DNA"/>
</dbReference>
<gene>
    <name evidence="9" type="ORF">RXV79_22330</name>
</gene>
<dbReference type="InterPro" id="IPR013563">
    <property type="entry name" value="Oligopep_ABC_C"/>
</dbReference>
<keyword evidence="3" id="KW-0813">Transport</keyword>
<dbReference type="Pfam" id="PF00005">
    <property type="entry name" value="ABC_tran"/>
    <property type="match status" value="1"/>
</dbReference>
<evidence type="ECO:0000256" key="3">
    <source>
        <dbReference type="ARBA" id="ARBA00022448"/>
    </source>
</evidence>
<dbReference type="PANTHER" id="PTHR43297">
    <property type="entry name" value="OLIGOPEPTIDE TRANSPORT ATP-BINDING PROTEIN APPD"/>
    <property type="match status" value="1"/>
</dbReference>
<feature type="domain" description="ABC transporter" evidence="8">
    <location>
        <begin position="6"/>
        <end position="257"/>
    </location>
</feature>
<evidence type="ECO:0000313" key="9">
    <source>
        <dbReference type="EMBL" id="WOB07637.1"/>
    </source>
</evidence>
<protein>
    <submittedName>
        <fullName evidence="9">ABC transporter ATP-binding protein</fullName>
    </submittedName>
</protein>
<dbReference type="Gene3D" id="3.40.50.300">
    <property type="entry name" value="P-loop containing nucleotide triphosphate hydrolases"/>
    <property type="match status" value="1"/>
</dbReference>
<evidence type="ECO:0000259" key="8">
    <source>
        <dbReference type="PROSITE" id="PS50893"/>
    </source>
</evidence>
<accession>A0ABZ0CRN4</accession>
<keyword evidence="7" id="KW-0472">Membrane</keyword>
<dbReference type="CDD" id="cd03257">
    <property type="entry name" value="ABC_NikE_OppD_transporters"/>
    <property type="match status" value="1"/>
</dbReference>
<dbReference type="PROSITE" id="PS50893">
    <property type="entry name" value="ABC_TRANSPORTER_2"/>
    <property type="match status" value="1"/>
</dbReference>
<keyword evidence="10" id="KW-1185">Reference proteome</keyword>
<dbReference type="InterPro" id="IPR017871">
    <property type="entry name" value="ABC_transporter-like_CS"/>
</dbReference>
<name>A0ABZ0CRN4_9BURK</name>
<evidence type="ECO:0000256" key="1">
    <source>
        <dbReference type="ARBA" id="ARBA00004417"/>
    </source>
</evidence>
<evidence type="ECO:0000256" key="4">
    <source>
        <dbReference type="ARBA" id="ARBA00022475"/>
    </source>
</evidence>
<organism evidence="9 10">
    <name type="scientific">Piscinibacter gummiphilus</name>
    <dbReference type="NCBI Taxonomy" id="946333"/>
    <lineage>
        <taxon>Bacteria</taxon>
        <taxon>Pseudomonadati</taxon>
        <taxon>Pseudomonadota</taxon>
        <taxon>Betaproteobacteria</taxon>
        <taxon>Burkholderiales</taxon>
        <taxon>Sphaerotilaceae</taxon>
        <taxon>Piscinibacter</taxon>
    </lineage>
</organism>
<dbReference type="InterPro" id="IPR050388">
    <property type="entry name" value="ABC_Ni/Peptide_Import"/>
</dbReference>
<dbReference type="NCBIfam" id="TIGR01727">
    <property type="entry name" value="oligo_HPY"/>
    <property type="match status" value="1"/>
</dbReference>
<dbReference type="SMART" id="SM00382">
    <property type="entry name" value="AAA"/>
    <property type="match status" value="1"/>
</dbReference>
<evidence type="ECO:0000256" key="5">
    <source>
        <dbReference type="ARBA" id="ARBA00022741"/>
    </source>
</evidence>
<sequence>MTEPLLQVRNLTTRFRTERGEVTAVDNVSFDVAPGETLAIVGESGSGKSVTALSILRLIPNPPGRIESGQILFEGKDLVKMSDEEIRAVRGDRIAMIFQEPMTSLNPTITVGKQIAEPMNLHRGTAWEVALKTAGELLAKVRIPDAASKGSAYPHQFSGGQRQRAMIAMALACKPRLIIADEPTTALDVTVQAQVLDLLKELCRETNASLILITHDLGVVARYADRVAVMYGGRIVEQSSARNIYKNPSHPYTRGLLASVPRLDGDSSQRLVPIEGSPPDLTRLPPGCAFAPRCRLATDECRQVRPELRTVGTDHIMACIRDAAAVSPARSEPVNP</sequence>
<dbReference type="GO" id="GO:0005524">
    <property type="term" value="F:ATP binding"/>
    <property type="evidence" value="ECO:0007669"/>
    <property type="project" value="UniProtKB-KW"/>
</dbReference>
<dbReference type="InterPro" id="IPR003439">
    <property type="entry name" value="ABC_transporter-like_ATP-bd"/>
</dbReference>
<proteinExistence type="inferred from homology"/>
<keyword evidence="5" id="KW-0547">Nucleotide-binding</keyword>
<dbReference type="RefSeq" id="WP_316700294.1">
    <property type="nucleotide sequence ID" value="NZ_CP136336.1"/>
</dbReference>
<evidence type="ECO:0000256" key="7">
    <source>
        <dbReference type="ARBA" id="ARBA00023136"/>
    </source>
</evidence>
<keyword evidence="6 9" id="KW-0067">ATP-binding</keyword>
<dbReference type="PANTHER" id="PTHR43297:SF2">
    <property type="entry name" value="DIPEPTIDE TRANSPORT ATP-BINDING PROTEIN DPPD"/>
    <property type="match status" value="1"/>
</dbReference>
<dbReference type="SUPFAM" id="SSF52540">
    <property type="entry name" value="P-loop containing nucleoside triphosphate hydrolases"/>
    <property type="match status" value="1"/>
</dbReference>
<keyword evidence="4" id="KW-1003">Cell membrane</keyword>
<dbReference type="PROSITE" id="PS00211">
    <property type="entry name" value="ABC_TRANSPORTER_1"/>
    <property type="match status" value="1"/>
</dbReference>
<evidence type="ECO:0000256" key="2">
    <source>
        <dbReference type="ARBA" id="ARBA00005417"/>
    </source>
</evidence>
<dbReference type="Proteomes" id="UP001303946">
    <property type="component" value="Chromosome"/>
</dbReference>
<evidence type="ECO:0000313" key="10">
    <source>
        <dbReference type="Proteomes" id="UP001303946"/>
    </source>
</evidence>
<dbReference type="Pfam" id="PF08352">
    <property type="entry name" value="oligo_HPY"/>
    <property type="match status" value="1"/>
</dbReference>
<evidence type="ECO:0000256" key="6">
    <source>
        <dbReference type="ARBA" id="ARBA00022840"/>
    </source>
</evidence>
<reference evidence="9 10" key="1">
    <citation type="submission" date="2023-10" db="EMBL/GenBank/DDBJ databases">
        <title>Bacteria for the degradation of biodegradable plastic PBAT(Polybutylene adipate terephthalate).</title>
        <authorList>
            <person name="Weon H.-Y."/>
            <person name="Yeon J."/>
        </authorList>
    </citation>
    <scope>NUCLEOTIDE SEQUENCE [LARGE SCALE GENOMIC DNA]</scope>
    <source>
        <strain evidence="9 10">SBD 7-3</strain>
    </source>
</reference>
<comment type="subcellular location">
    <subcellularLocation>
        <location evidence="1">Cell inner membrane</location>
        <topology evidence="1">Peripheral membrane protein</topology>
    </subcellularLocation>
</comment>